<dbReference type="GO" id="GO:0005840">
    <property type="term" value="C:ribosome"/>
    <property type="evidence" value="ECO:0007669"/>
    <property type="project" value="UniProtKB-KW"/>
</dbReference>
<keyword evidence="7 9" id="KW-0687">Ribonucleoprotein</keyword>
<dbReference type="STRING" id="1526658.BHK69_28170"/>
<dbReference type="InterPro" id="IPR042105">
    <property type="entry name" value="Ribosomal_bL31_sf"/>
</dbReference>
<dbReference type="GO" id="GO:0019843">
    <property type="term" value="F:rRNA binding"/>
    <property type="evidence" value="ECO:0007669"/>
    <property type="project" value="UniProtKB-KW"/>
</dbReference>
<keyword evidence="4 9" id="KW-0699">rRNA-binding</keyword>
<dbReference type="PROSITE" id="PS01143">
    <property type="entry name" value="RIBOSOMAL_L31"/>
    <property type="match status" value="1"/>
</dbReference>
<evidence type="ECO:0000256" key="1">
    <source>
        <dbReference type="ARBA" id="ARBA00003795"/>
    </source>
</evidence>
<dbReference type="InterPro" id="IPR034704">
    <property type="entry name" value="Ribosomal_bL28/bL31-like_sf"/>
</dbReference>
<gene>
    <name evidence="9" type="primary">rpmE</name>
    <name evidence="10" type="ORF">BHK69_28170</name>
</gene>
<keyword evidence="5 9" id="KW-0694">RNA-binding</keyword>
<dbReference type="OrthoDB" id="9803251at2"/>
<comment type="similarity">
    <text evidence="2 9">Belongs to the bacterial ribosomal protein bL31 family. Type A subfamily.</text>
</comment>
<dbReference type="PANTHER" id="PTHR33280:SF6">
    <property type="entry name" value="LARGE RIBOSOMAL SUBUNIT PROTEIN BL31A"/>
    <property type="match status" value="1"/>
</dbReference>
<dbReference type="HAMAP" id="MF_00501">
    <property type="entry name" value="Ribosomal_bL31_1"/>
    <property type="match status" value="1"/>
</dbReference>
<dbReference type="AlphaFoldDB" id="A0A1D7U8T7"/>
<dbReference type="GO" id="GO:1990904">
    <property type="term" value="C:ribonucleoprotein complex"/>
    <property type="evidence" value="ECO:0007669"/>
    <property type="project" value="UniProtKB-KW"/>
</dbReference>
<evidence type="ECO:0000256" key="8">
    <source>
        <dbReference type="ARBA" id="ARBA00035687"/>
    </source>
</evidence>
<dbReference type="EMBL" id="CP017147">
    <property type="protein sequence ID" value="AOO83803.1"/>
    <property type="molecule type" value="Genomic_DNA"/>
</dbReference>
<evidence type="ECO:0000256" key="9">
    <source>
        <dbReference type="HAMAP-Rule" id="MF_00501"/>
    </source>
</evidence>
<comment type="subunit">
    <text evidence="3 9">Part of the 50S ribosomal subunit.</text>
</comment>
<comment type="function">
    <text evidence="1 9">Binds the 23S rRNA.</text>
</comment>
<evidence type="ECO:0000256" key="3">
    <source>
        <dbReference type="ARBA" id="ARBA00011838"/>
    </source>
</evidence>
<dbReference type="NCBIfam" id="NF001809">
    <property type="entry name" value="PRK00528.1"/>
    <property type="match status" value="1"/>
</dbReference>
<evidence type="ECO:0000256" key="7">
    <source>
        <dbReference type="ARBA" id="ARBA00023274"/>
    </source>
</evidence>
<protein>
    <recommendedName>
        <fullName evidence="8 9">Large ribosomal subunit protein bL31</fullName>
    </recommendedName>
</protein>
<dbReference type="NCBIfam" id="TIGR00105">
    <property type="entry name" value="L31"/>
    <property type="match status" value="1"/>
</dbReference>
<dbReference type="GO" id="GO:0003735">
    <property type="term" value="F:structural constituent of ribosome"/>
    <property type="evidence" value="ECO:0007669"/>
    <property type="project" value="InterPro"/>
</dbReference>
<dbReference type="GO" id="GO:0006412">
    <property type="term" value="P:translation"/>
    <property type="evidence" value="ECO:0007669"/>
    <property type="project" value="UniProtKB-UniRule"/>
</dbReference>
<dbReference type="InterPro" id="IPR002150">
    <property type="entry name" value="Ribosomal_bL31"/>
</dbReference>
<dbReference type="Proteomes" id="UP000094969">
    <property type="component" value="Chromosome"/>
</dbReference>
<keyword evidence="11" id="KW-1185">Reference proteome</keyword>
<dbReference type="SUPFAM" id="SSF143800">
    <property type="entry name" value="L28p-like"/>
    <property type="match status" value="1"/>
</dbReference>
<dbReference type="RefSeq" id="WP_069692997.1">
    <property type="nucleotide sequence ID" value="NZ_CP017147.1"/>
</dbReference>
<evidence type="ECO:0000256" key="6">
    <source>
        <dbReference type="ARBA" id="ARBA00022980"/>
    </source>
</evidence>
<dbReference type="PANTHER" id="PTHR33280">
    <property type="entry name" value="50S RIBOSOMAL PROTEIN L31, CHLOROPLASTIC"/>
    <property type="match status" value="1"/>
</dbReference>
<accession>A0A1D7U8T7</accession>
<name>A0A1D7U8T7_9HYPH</name>
<dbReference type="PRINTS" id="PR01249">
    <property type="entry name" value="RIBOSOMALL31"/>
</dbReference>
<keyword evidence="6 9" id="KW-0689">Ribosomal protein</keyword>
<evidence type="ECO:0000313" key="10">
    <source>
        <dbReference type="EMBL" id="AOO83803.1"/>
    </source>
</evidence>
<dbReference type="Pfam" id="PF01197">
    <property type="entry name" value="Ribosomal_L31"/>
    <property type="match status" value="1"/>
</dbReference>
<dbReference type="Gene3D" id="4.10.830.30">
    <property type="entry name" value="Ribosomal protein L31"/>
    <property type="match status" value="1"/>
</dbReference>
<organism evidence="10 11">
    <name type="scientific">Bosea vaviloviae</name>
    <dbReference type="NCBI Taxonomy" id="1526658"/>
    <lineage>
        <taxon>Bacteria</taxon>
        <taxon>Pseudomonadati</taxon>
        <taxon>Pseudomonadota</taxon>
        <taxon>Alphaproteobacteria</taxon>
        <taxon>Hyphomicrobiales</taxon>
        <taxon>Boseaceae</taxon>
        <taxon>Bosea</taxon>
    </lineage>
</organism>
<comment type="caution">
    <text evidence="9">Lacks conserved residue(s) required for the propagation of feature annotation.</text>
</comment>
<evidence type="ECO:0000256" key="5">
    <source>
        <dbReference type="ARBA" id="ARBA00022884"/>
    </source>
</evidence>
<proteinExistence type="inferred from homology"/>
<sequence length="77" mass="8496">MKTGIHPDYHTIKVVMTNGTEYFTRSTLGKEGDTLNLDIDPTTHPAWTGGTQHMLDRGGRVSRFNSRFGAFGALGKK</sequence>
<dbReference type="InterPro" id="IPR027491">
    <property type="entry name" value="Ribosomal_bL31_A"/>
</dbReference>
<evidence type="ECO:0000256" key="2">
    <source>
        <dbReference type="ARBA" id="ARBA00009296"/>
    </source>
</evidence>
<dbReference type="KEGG" id="bvv:BHK69_28170"/>
<reference evidence="10 11" key="1">
    <citation type="journal article" date="2015" name="Antonie Van Leeuwenhoek">
        <title>Bosea vaviloviae sp. nov., a new species of slow-growing rhizobia isolated from nodules of the relict species Vavilovia formosa (Stev.) Fed.</title>
        <authorList>
            <person name="Safronova V.I."/>
            <person name="Kuznetsova I.G."/>
            <person name="Sazanova A.L."/>
            <person name="Kimeklis A.K."/>
            <person name="Belimov A.A."/>
            <person name="Andronov E.E."/>
            <person name="Pinaev A.G."/>
            <person name="Chizhevskaya E.P."/>
            <person name="Pukhaev A.R."/>
            <person name="Popov K.P."/>
            <person name="Willems A."/>
            <person name="Tikhonovich I.A."/>
        </authorList>
    </citation>
    <scope>NUCLEOTIDE SEQUENCE [LARGE SCALE GENOMIC DNA]</scope>
    <source>
        <strain evidence="10 11">Vaf18</strain>
    </source>
</reference>
<evidence type="ECO:0000256" key="4">
    <source>
        <dbReference type="ARBA" id="ARBA00022730"/>
    </source>
</evidence>
<evidence type="ECO:0000313" key="11">
    <source>
        <dbReference type="Proteomes" id="UP000094969"/>
    </source>
</evidence>